<reference evidence="2" key="1">
    <citation type="submission" date="2021-05" db="EMBL/GenBank/DDBJ databases">
        <title>Whole genome sequence of Curtobacterium flaccumfaciens pv. flaccumfaciens strain CFBP 3417.</title>
        <authorList>
            <person name="Osdaghi E."/>
            <person name="Taghouti G."/>
            <person name="Portier P."/>
            <person name="Fazliarab A."/>
            <person name="Taghavi S.M."/>
            <person name="Briand M."/>
            <person name="Le-Saux M."/>
            <person name="Jacques M.-A."/>
        </authorList>
    </citation>
    <scope>NUCLEOTIDE SEQUENCE</scope>
    <source>
        <strain evidence="2">CFBP 3417</strain>
    </source>
</reference>
<evidence type="ECO:0000313" key="3">
    <source>
        <dbReference type="Proteomes" id="UP000709437"/>
    </source>
</evidence>
<dbReference type="AlphaFoldDB" id="A0A9Q2W6V4"/>
<proteinExistence type="predicted"/>
<evidence type="ECO:0000313" key="2">
    <source>
        <dbReference type="EMBL" id="MBT1542013.1"/>
    </source>
</evidence>
<accession>A0A9Q2W6V4</accession>
<dbReference type="RefSeq" id="WP_214563094.1">
    <property type="nucleotide sequence ID" value="NZ_JAHEWX010000010.1"/>
</dbReference>
<name>A0A9Q2W6V4_9MICO</name>
<sequence length="138" mass="14690">MSSSGFDIDSLTLGEIARVEDIAKMSIKRFSDPDSYVGRMTAAIVYVVKRREVPAFQFDQALDMTQSEVNELLNLDGDDDEDVPADPTQPEATPVTEAAPTPTEPPVQISTETASSPAHSAATATATSPSSSWPDSSI</sequence>
<feature type="region of interest" description="Disordered" evidence="1">
    <location>
        <begin position="73"/>
        <end position="138"/>
    </location>
</feature>
<dbReference type="EMBL" id="JAHEWX010000010">
    <property type="protein sequence ID" value="MBT1542013.1"/>
    <property type="molecule type" value="Genomic_DNA"/>
</dbReference>
<feature type="compositionally biased region" description="Low complexity" evidence="1">
    <location>
        <begin position="85"/>
        <end position="138"/>
    </location>
</feature>
<protein>
    <submittedName>
        <fullName evidence="2">Uncharacterized protein</fullName>
    </submittedName>
</protein>
<organism evidence="2 3">
    <name type="scientific">Curtobacterium flaccumfaciens pv. flaccumfaciens</name>
    <dbReference type="NCBI Taxonomy" id="138532"/>
    <lineage>
        <taxon>Bacteria</taxon>
        <taxon>Bacillati</taxon>
        <taxon>Actinomycetota</taxon>
        <taxon>Actinomycetes</taxon>
        <taxon>Micrococcales</taxon>
        <taxon>Microbacteriaceae</taxon>
        <taxon>Curtobacterium</taxon>
    </lineage>
</organism>
<comment type="caution">
    <text evidence="2">The sequence shown here is derived from an EMBL/GenBank/DDBJ whole genome shotgun (WGS) entry which is preliminary data.</text>
</comment>
<gene>
    <name evidence="2" type="ORF">KK103_09585</name>
</gene>
<dbReference type="Proteomes" id="UP000709437">
    <property type="component" value="Unassembled WGS sequence"/>
</dbReference>
<evidence type="ECO:0000256" key="1">
    <source>
        <dbReference type="SAM" id="MobiDB-lite"/>
    </source>
</evidence>